<proteinExistence type="predicted"/>
<feature type="transmembrane region" description="Helical" evidence="1">
    <location>
        <begin position="55"/>
        <end position="74"/>
    </location>
</feature>
<sequence length="133" mass="14810">MTTPEQARQQLDQARQLEKNVTGFNPVWVTYVGLCTAGTIYAMGKFWAPDSLIPMILSLTWAAVSVAMIIVFAVQKTARRGFSRRWLIFMALWGITWAATAIIQPNLDIAMTLSTLYLSLAFAGPAWEVVANR</sequence>
<protein>
    <submittedName>
        <fullName evidence="2">Uncharacterized protein</fullName>
    </submittedName>
</protein>
<organism evidence="2 3">
    <name type="scientific">Corynebacterium kalinowskii</name>
    <dbReference type="NCBI Taxonomy" id="2675216"/>
    <lineage>
        <taxon>Bacteria</taxon>
        <taxon>Bacillati</taxon>
        <taxon>Actinomycetota</taxon>
        <taxon>Actinomycetes</taxon>
        <taxon>Mycobacteriales</taxon>
        <taxon>Corynebacteriaceae</taxon>
        <taxon>Corynebacterium</taxon>
    </lineage>
</organism>
<keyword evidence="3" id="KW-1185">Reference proteome</keyword>
<evidence type="ECO:0000256" key="1">
    <source>
        <dbReference type="SAM" id="Phobius"/>
    </source>
</evidence>
<dbReference type="EMBL" id="CP046452">
    <property type="protein sequence ID" value="QGU01435.1"/>
    <property type="molecule type" value="Genomic_DNA"/>
</dbReference>
<evidence type="ECO:0000313" key="2">
    <source>
        <dbReference type="EMBL" id="QGU01435.1"/>
    </source>
</evidence>
<gene>
    <name evidence="2" type="ORF">CKALI_02735</name>
</gene>
<feature type="transmembrane region" description="Helical" evidence="1">
    <location>
        <begin position="21"/>
        <end position="43"/>
    </location>
</feature>
<evidence type="ECO:0000313" key="3">
    <source>
        <dbReference type="Proteomes" id="UP000427071"/>
    </source>
</evidence>
<dbReference type="AlphaFoldDB" id="A0A6B8VQY6"/>
<name>A0A6B8VQY6_9CORY</name>
<keyword evidence="1" id="KW-0812">Transmembrane</keyword>
<accession>A0A6B8VQY6</accession>
<dbReference type="KEGG" id="ckw:CKALI_02735"/>
<feature type="transmembrane region" description="Helical" evidence="1">
    <location>
        <begin position="86"/>
        <end position="103"/>
    </location>
</feature>
<reference evidence="3" key="1">
    <citation type="submission" date="2019-11" db="EMBL/GenBank/DDBJ databases">
        <title>Complete genome sequence of Corynebacterium kalinowskii 1959, a novel Corynebacterium species isolated from soil of a small paddock in Vilsendorf, Germany.</title>
        <authorList>
            <person name="Schaffert L."/>
            <person name="Ruwe M."/>
            <person name="Milse J."/>
            <person name="Hanuschka K."/>
            <person name="Ortseifen V."/>
            <person name="Droste J."/>
            <person name="Brandt D."/>
            <person name="Schlueter L."/>
            <person name="Kutter Y."/>
            <person name="Vinke S."/>
            <person name="Viehoefer P."/>
            <person name="Jacob L."/>
            <person name="Luebke N.-C."/>
            <person name="Schulte-Berndt E."/>
            <person name="Hain C."/>
            <person name="Linder M."/>
            <person name="Schmidt P."/>
            <person name="Wollenschlaeger L."/>
            <person name="Luttermann T."/>
            <person name="Thieme E."/>
            <person name="Hassa J."/>
            <person name="Haak M."/>
            <person name="Wittchen M."/>
            <person name="Mentz A."/>
            <person name="Persicke M."/>
            <person name="Busche T."/>
            <person name="Ruckert C."/>
        </authorList>
    </citation>
    <scope>NUCLEOTIDE SEQUENCE [LARGE SCALE GENOMIC DNA]</scope>
    <source>
        <strain evidence="3">1959</strain>
    </source>
</reference>
<feature type="transmembrane region" description="Helical" evidence="1">
    <location>
        <begin position="109"/>
        <end position="130"/>
    </location>
</feature>
<dbReference type="Proteomes" id="UP000427071">
    <property type="component" value="Chromosome"/>
</dbReference>
<keyword evidence="1" id="KW-0472">Membrane</keyword>
<dbReference type="RefSeq" id="WP_156191836.1">
    <property type="nucleotide sequence ID" value="NZ_CP046452.1"/>
</dbReference>
<keyword evidence="1" id="KW-1133">Transmembrane helix</keyword>